<keyword evidence="1" id="KW-0732">Signal</keyword>
<evidence type="ECO:0000313" key="2">
    <source>
        <dbReference type="EMBL" id="HHI89249.1"/>
    </source>
</evidence>
<evidence type="ECO:0008006" key="3">
    <source>
        <dbReference type="Google" id="ProtNLM"/>
    </source>
</evidence>
<evidence type="ECO:0000256" key="1">
    <source>
        <dbReference type="SAM" id="SignalP"/>
    </source>
</evidence>
<gene>
    <name evidence="2" type="ORF">ENK01_04770</name>
</gene>
<accession>A0A7V5U1L2</accession>
<dbReference type="AlphaFoldDB" id="A0A7V5U1L2"/>
<comment type="caution">
    <text evidence="2">The sequence shown here is derived from an EMBL/GenBank/DDBJ whole genome shotgun (WGS) entry which is preliminary data.</text>
</comment>
<feature type="chain" id="PRO_5031114853" description="DUF2282 domain-containing protein" evidence="1">
    <location>
        <begin position="26"/>
        <end position="123"/>
    </location>
</feature>
<organism evidence="2">
    <name type="scientific">Hellea balneolensis</name>
    <dbReference type="NCBI Taxonomy" id="287478"/>
    <lineage>
        <taxon>Bacteria</taxon>
        <taxon>Pseudomonadati</taxon>
        <taxon>Pseudomonadota</taxon>
        <taxon>Alphaproteobacteria</taxon>
        <taxon>Maricaulales</taxon>
        <taxon>Robiginitomaculaceae</taxon>
        <taxon>Hellea</taxon>
    </lineage>
</organism>
<feature type="signal peptide" evidence="1">
    <location>
        <begin position="1"/>
        <end position="25"/>
    </location>
</feature>
<name>A0A7V5U1L2_9PROT</name>
<protein>
    <recommendedName>
        <fullName evidence="3">DUF2282 domain-containing protein</fullName>
    </recommendedName>
</protein>
<dbReference type="Proteomes" id="UP000885806">
    <property type="component" value="Unassembled WGS sequence"/>
</dbReference>
<proteinExistence type="predicted"/>
<sequence length="123" mass="12972">MGIAKFGAGFAITAMALGTFGLAHADFVKTVKSESECLAQDGTIVNVRGAKHCLVPVIPEEFQGVEYAGELRGVTSCKKKDTRKTQIGDFCVIALEPIPARNVAKPVAPAPTAEAPKMEKGKK</sequence>
<reference evidence="2" key="1">
    <citation type="journal article" date="2020" name="mSystems">
        <title>Genome- and Community-Level Interaction Insights into Carbon Utilization and Element Cycling Functions of Hydrothermarchaeota in Hydrothermal Sediment.</title>
        <authorList>
            <person name="Zhou Z."/>
            <person name="Liu Y."/>
            <person name="Xu W."/>
            <person name="Pan J."/>
            <person name="Luo Z.H."/>
            <person name="Li M."/>
        </authorList>
    </citation>
    <scope>NUCLEOTIDE SEQUENCE [LARGE SCALE GENOMIC DNA]</scope>
    <source>
        <strain evidence="2">HyVt-538</strain>
    </source>
</reference>
<dbReference type="EMBL" id="DROP01000319">
    <property type="protein sequence ID" value="HHI89249.1"/>
    <property type="molecule type" value="Genomic_DNA"/>
</dbReference>